<keyword evidence="1" id="KW-0472">Membrane</keyword>
<comment type="caution">
    <text evidence="2">The sequence shown here is derived from an EMBL/GenBank/DDBJ whole genome shotgun (WGS) entry which is preliminary data.</text>
</comment>
<evidence type="ECO:0000313" key="2">
    <source>
        <dbReference type="EMBL" id="MFC5176965.1"/>
    </source>
</evidence>
<evidence type="ECO:0000313" key="3">
    <source>
        <dbReference type="Proteomes" id="UP001596087"/>
    </source>
</evidence>
<protein>
    <submittedName>
        <fullName evidence="2">Uncharacterized protein</fullName>
    </submittedName>
</protein>
<name>A0ABW0BI67_9ACTN</name>
<reference evidence="3" key="1">
    <citation type="journal article" date="2019" name="Int. J. Syst. Evol. Microbiol.">
        <title>The Global Catalogue of Microorganisms (GCM) 10K type strain sequencing project: providing services to taxonomists for standard genome sequencing and annotation.</title>
        <authorList>
            <consortium name="The Broad Institute Genomics Platform"/>
            <consortium name="The Broad Institute Genome Sequencing Center for Infectious Disease"/>
            <person name="Wu L."/>
            <person name="Ma J."/>
        </authorList>
    </citation>
    <scope>NUCLEOTIDE SEQUENCE [LARGE SCALE GENOMIC DNA]</scope>
    <source>
        <strain evidence="3">DFY41</strain>
    </source>
</reference>
<keyword evidence="1" id="KW-1133">Transmembrane helix</keyword>
<organism evidence="2 3">
    <name type="scientific">Nocardioides taihuensis</name>
    <dbReference type="NCBI Taxonomy" id="1835606"/>
    <lineage>
        <taxon>Bacteria</taxon>
        <taxon>Bacillati</taxon>
        <taxon>Actinomycetota</taxon>
        <taxon>Actinomycetes</taxon>
        <taxon>Propionibacteriales</taxon>
        <taxon>Nocardioidaceae</taxon>
        <taxon>Nocardioides</taxon>
    </lineage>
</organism>
<dbReference type="RefSeq" id="WP_378589646.1">
    <property type="nucleotide sequence ID" value="NZ_JBHSKD010000009.1"/>
</dbReference>
<dbReference type="Proteomes" id="UP001596087">
    <property type="component" value="Unassembled WGS sequence"/>
</dbReference>
<gene>
    <name evidence="2" type="ORF">ACFPGP_09800</name>
</gene>
<feature type="transmembrane region" description="Helical" evidence="1">
    <location>
        <begin position="25"/>
        <end position="43"/>
    </location>
</feature>
<keyword evidence="3" id="KW-1185">Reference proteome</keyword>
<dbReference type="EMBL" id="JBHSKD010000009">
    <property type="protein sequence ID" value="MFC5176965.1"/>
    <property type="molecule type" value="Genomic_DNA"/>
</dbReference>
<accession>A0ABW0BI67</accession>
<evidence type="ECO:0000256" key="1">
    <source>
        <dbReference type="SAM" id="Phobius"/>
    </source>
</evidence>
<sequence length="56" mass="5728">MPLLGGLGAGFAVLRGHVPTHMQGLLTVGGSLFSGLVLIPSWARNGCDAGRDPWVA</sequence>
<keyword evidence="1" id="KW-0812">Transmembrane</keyword>
<proteinExistence type="predicted"/>